<gene>
    <name evidence="1" type="ORF">DZC72_15220</name>
</gene>
<accession>A0A3R8R0S1</accession>
<dbReference type="Proteomes" id="UP000286990">
    <property type="component" value="Unassembled WGS sequence"/>
</dbReference>
<reference evidence="2" key="1">
    <citation type="submission" date="2018-12" db="EMBL/GenBank/DDBJ databases">
        <title>Maribacter lutimaris sp. nov., isolated from marine sediment.</title>
        <authorList>
            <person name="Kim K.K."/>
        </authorList>
    </citation>
    <scope>NUCLEOTIDE SEQUENCE [LARGE SCALE GENOMIC DNA]</scope>
    <source>
        <strain evidence="2">PoM-212</strain>
    </source>
</reference>
<dbReference type="InterPro" id="IPR021272">
    <property type="entry name" value="DUF2851"/>
</dbReference>
<name>A0A3R8R0S1_9FLAO</name>
<proteinExistence type="predicted"/>
<dbReference type="AlphaFoldDB" id="A0A3R8R0S1"/>
<dbReference type="EMBL" id="QUSX01000003">
    <property type="protein sequence ID" value="RRQ47722.1"/>
    <property type="molecule type" value="Genomic_DNA"/>
</dbReference>
<comment type="caution">
    <text evidence="1">The sequence shown here is derived from an EMBL/GenBank/DDBJ whole genome shotgun (WGS) entry which is preliminary data.</text>
</comment>
<dbReference type="Pfam" id="PF11013">
    <property type="entry name" value="DUF2851"/>
    <property type="match status" value="1"/>
</dbReference>
<keyword evidence="2" id="KW-1185">Reference proteome</keyword>
<sequence length="426" mass="49156">MREDLLHYIWNYKKYPSLGLKTSGGENLMILNAGSHNLLSGPDFFNAQVRIGNQLWAGNVEIHINASDWYVHHHEQDSSYDNVILHVVWNDDVSVYRKDGSEIPALELKNLIDSRLLDGYQKLMKGNSGQFINCGKDINEVSGFDFKNWQDRLYLERLEDKSKVILNLLEKFGNDWEKVLFTLLLKNFGSKINGEAFFSLGKNLNFSQVRHLVGKPFELECLLFGMSGLLESEDILDAYYIELKKTFGYLKSKYELDLTSVAKVSFFKLRPPNFPTIRLSQFAMLYASSNNLFRDLVHCSKEEIYGLFKIRASSYWDTHFNFGKESKKSPKSISKKFVDLLIINTIIPVRYCYLRNKGIYNSDSLLSLIQNIDEEKNSIIDNFKHLDIPVNSAFESQSLLQLYNNYCTRNKCLQCAVGTKLLNLKS</sequence>
<dbReference type="OrthoDB" id="1005072at2"/>
<protein>
    <submittedName>
        <fullName evidence="1">DUF2851 family protein</fullName>
    </submittedName>
</protein>
<dbReference type="RefSeq" id="WP_125223760.1">
    <property type="nucleotide sequence ID" value="NZ_QUSX01000003.1"/>
</dbReference>
<evidence type="ECO:0000313" key="2">
    <source>
        <dbReference type="Proteomes" id="UP000286990"/>
    </source>
</evidence>
<evidence type="ECO:0000313" key="1">
    <source>
        <dbReference type="EMBL" id="RRQ47722.1"/>
    </source>
</evidence>
<organism evidence="1 2">
    <name type="scientific">Maribacter algicola</name>
    <dbReference type="NCBI Taxonomy" id="2498892"/>
    <lineage>
        <taxon>Bacteria</taxon>
        <taxon>Pseudomonadati</taxon>
        <taxon>Bacteroidota</taxon>
        <taxon>Flavobacteriia</taxon>
        <taxon>Flavobacteriales</taxon>
        <taxon>Flavobacteriaceae</taxon>
        <taxon>Maribacter</taxon>
    </lineage>
</organism>